<accession>A0A1Z3N6T6</accession>
<feature type="domain" description="DUF2249" evidence="1">
    <location>
        <begin position="6"/>
        <end position="74"/>
    </location>
</feature>
<evidence type="ECO:0000313" key="2">
    <source>
        <dbReference type="EMBL" id="ASD63202.1"/>
    </source>
</evidence>
<dbReference type="Proteomes" id="UP000197003">
    <property type="component" value="Chromosome"/>
</dbReference>
<dbReference type="RefSeq" id="WP_011165001.1">
    <property type="nucleotide sequence ID" value="NZ_AP029059.1"/>
</dbReference>
<protein>
    <submittedName>
        <fullName evidence="2">Hemerythrin</fullName>
    </submittedName>
</protein>
<dbReference type="GeneID" id="93013500"/>
<reference evidence="2 3" key="1">
    <citation type="submission" date="2017-04" db="EMBL/GenBank/DDBJ databases">
        <title>Whole genome sequence of Bdellovibrio bacteriovorus strain SSB218315.</title>
        <authorList>
            <person name="Oyedara O."/>
            <person name="Rodriguez-Perez M.A."/>
        </authorList>
    </citation>
    <scope>NUCLEOTIDE SEQUENCE [LARGE SCALE GENOMIC DNA]</scope>
    <source>
        <strain evidence="2 3">SSB218315</strain>
    </source>
</reference>
<dbReference type="KEGG" id="bbac:EP01_09145"/>
<dbReference type="OMA" id="QYLEEGP"/>
<evidence type="ECO:0000313" key="3">
    <source>
        <dbReference type="Proteomes" id="UP000197003"/>
    </source>
</evidence>
<dbReference type="AlphaFoldDB" id="A0A1Z3N6T6"/>
<name>A0A1Z3N6T6_BDEBC</name>
<dbReference type="InterPro" id="IPR018720">
    <property type="entry name" value="DUF2249"/>
</dbReference>
<dbReference type="Pfam" id="PF10006">
    <property type="entry name" value="DUF2249"/>
    <property type="match status" value="1"/>
</dbReference>
<dbReference type="EMBL" id="CP020946">
    <property type="protein sequence ID" value="ASD63202.1"/>
    <property type="molecule type" value="Genomic_DNA"/>
</dbReference>
<dbReference type="OrthoDB" id="5296289at2"/>
<proteinExistence type="predicted"/>
<organism evidence="2 3">
    <name type="scientific">Bdellovibrio bacteriovorus</name>
    <dbReference type="NCBI Taxonomy" id="959"/>
    <lineage>
        <taxon>Bacteria</taxon>
        <taxon>Pseudomonadati</taxon>
        <taxon>Bdellovibrionota</taxon>
        <taxon>Bdellovibrionia</taxon>
        <taxon>Bdellovibrionales</taxon>
        <taxon>Pseudobdellovibrionaceae</taxon>
        <taxon>Bdellovibrio</taxon>
    </lineage>
</organism>
<sequence length="85" mass="9955">MKEFVIEAQKIEPMHRHSYIFESFDNLEGGDSLVIVNNHDPLPLLRQFGESRPNQFVDEYLEKGPNVWKLRLTKKKKEGCCGFCE</sequence>
<gene>
    <name evidence="2" type="ORF">B9G79_06285</name>
</gene>
<evidence type="ECO:0000259" key="1">
    <source>
        <dbReference type="Pfam" id="PF10006"/>
    </source>
</evidence>